<dbReference type="InterPro" id="IPR002645">
    <property type="entry name" value="STAS_dom"/>
</dbReference>
<comment type="similarity">
    <text evidence="1 2">Belongs to the anti-sigma-factor antagonist family.</text>
</comment>
<comment type="caution">
    <text evidence="4">The sequence shown here is derived from an EMBL/GenBank/DDBJ whole genome shotgun (WGS) entry which is preliminary data.</text>
</comment>
<protein>
    <recommendedName>
        <fullName evidence="2">Anti-sigma factor antagonist</fullName>
    </recommendedName>
</protein>
<evidence type="ECO:0000256" key="2">
    <source>
        <dbReference type="RuleBase" id="RU003749"/>
    </source>
</evidence>
<accession>A0A1L8CRE3</accession>
<feature type="domain" description="STAS" evidence="3">
    <location>
        <begin position="5"/>
        <end position="109"/>
    </location>
</feature>
<gene>
    <name evidence="4" type="ORF">cpu_00060</name>
</gene>
<evidence type="ECO:0000256" key="1">
    <source>
        <dbReference type="ARBA" id="ARBA00009013"/>
    </source>
</evidence>
<dbReference type="Gene3D" id="3.30.750.24">
    <property type="entry name" value="STAS domain"/>
    <property type="match status" value="1"/>
</dbReference>
<dbReference type="NCBIfam" id="TIGR00377">
    <property type="entry name" value="ant_ant_sig"/>
    <property type="match status" value="1"/>
</dbReference>
<dbReference type="Pfam" id="PF01740">
    <property type="entry name" value="STAS"/>
    <property type="match status" value="1"/>
</dbReference>
<sequence>MVLLLKIDVYVDRGVCRVVLNGELDMETVAQLQEVVGKVEERTLEVDLSGVFFVDSTGLKSLLDISNDWRQKGGRMLILRPQPDVAEVMRLVGLDQLLAQNPAPCGEER</sequence>
<evidence type="ECO:0000313" key="5">
    <source>
        <dbReference type="Proteomes" id="UP000187485"/>
    </source>
</evidence>
<evidence type="ECO:0000313" key="4">
    <source>
        <dbReference type="EMBL" id="GAV21496.1"/>
    </source>
</evidence>
<dbReference type="Proteomes" id="UP000187485">
    <property type="component" value="Unassembled WGS sequence"/>
</dbReference>
<dbReference type="EMBL" id="BDJK01000001">
    <property type="protein sequence ID" value="GAV21496.1"/>
    <property type="molecule type" value="Genomic_DNA"/>
</dbReference>
<dbReference type="PANTHER" id="PTHR33495:SF2">
    <property type="entry name" value="ANTI-SIGMA FACTOR ANTAGONIST TM_1081-RELATED"/>
    <property type="match status" value="1"/>
</dbReference>
<dbReference type="SUPFAM" id="SSF52091">
    <property type="entry name" value="SpoIIaa-like"/>
    <property type="match status" value="1"/>
</dbReference>
<keyword evidence="5" id="KW-1185">Reference proteome</keyword>
<evidence type="ECO:0000259" key="3">
    <source>
        <dbReference type="PROSITE" id="PS50801"/>
    </source>
</evidence>
<dbReference type="InterPro" id="IPR036513">
    <property type="entry name" value="STAS_dom_sf"/>
</dbReference>
<proteinExistence type="inferred from homology"/>
<dbReference type="PANTHER" id="PTHR33495">
    <property type="entry name" value="ANTI-SIGMA FACTOR ANTAGONIST TM_1081-RELATED-RELATED"/>
    <property type="match status" value="1"/>
</dbReference>
<dbReference type="AlphaFoldDB" id="A0A1L8CRE3"/>
<dbReference type="PROSITE" id="PS50801">
    <property type="entry name" value="STAS"/>
    <property type="match status" value="1"/>
</dbReference>
<dbReference type="CDD" id="cd07043">
    <property type="entry name" value="STAS_anti-anti-sigma_factors"/>
    <property type="match status" value="1"/>
</dbReference>
<dbReference type="STRING" id="870242.cpu_00060"/>
<reference evidence="5" key="1">
    <citation type="submission" date="2016-12" db="EMBL/GenBank/DDBJ databases">
        <title>Draft Genome Sequences od Carboxydothermus pertinax and islandicus, Hydrogenogenic Carboxydotrophic Bacteria.</title>
        <authorList>
            <person name="Fukuyama Y."/>
            <person name="Ohmae K."/>
            <person name="Yoneda Y."/>
            <person name="Yoshida T."/>
            <person name="Sako Y."/>
        </authorList>
    </citation>
    <scope>NUCLEOTIDE SEQUENCE [LARGE SCALE GENOMIC DNA]</scope>
    <source>
        <strain evidence="5">Ug1</strain>
    </source>
</reference>
<name>A0A1L8CRE3_9THEO</name>
<dbReference type="GO" id="GO:0043856">
    <property type="term" value="F:anti-sigma factor antagonist activity"/>
    <property type="evidence" value="ECO:0007669"/>
    <property type="project" value="InterPro"/>
</dbReference>
<organism evidence="4 5">
    <name type="scientific">Carboxydothermus pertinax</name>
    <dbReference type="NCBI Taxonomy" id="870242"/>
    <lineage>
        <taxon>Bacteria</taxon>
        <taxon>Bacillati</taxon>
        <taxon>Bacillota</taxon>
        <taxon>Clostridia</taxon>
        <taxon>Thermoanaerobacterales</taxon>
        <taxon>Thermoanaerobacteraceae</taxon>
        <taxon>Carboxydothermus</taxon>
    </lineage>
</organism>
<dbReference type="InterPro" id="IPR003658">
    <property type="entry name" value="Anti-sigma_ant"/>
</dbReference>